<feature type="binding site" evidence="19">
    <location>
        <begin position="183"/>
        <end position="184"/>
    </location>
    <ligand>
        <name>ATP</name>
        <dbReference type="ChEBI" id="CHEBI:30616"/>
    </ligand>
</feature>
<protein>
    <recommendedName>
        <fullName evidence="15 19">Probable tRNA sulfurtransferase</fullName>
        <ecNumber evidence="14 19">2.8.1.4</ecNumber>
    </recommendedName>
    <alternativeName>
        <fullName evidence="16 19">Sulfur carrier protein ThiS sulfurtransferase</fullName>
    </alternativeName>
    <alternativeName>
        <fullName evidence="17 19">Thiamine biosynthesis protein ThiI</fullName>
    </alternativeName>
    <alternativeName>
        <fullName evidence="18 19">tRNA 4-thiouridine synthase</fullName>
    </alternativeName>
</protein>
<organism evidence="21 22">
    <name type="scientific">Shouchella lonarensis</name>
    <dbReference type="NCBI Taxonomy" id="1464122"/>
    <lineage>
        <taxon>Bacteria</taxon>
        <taxon>Bacillati</taxon>
        <taxon>Bacillota</taxon>
        <taxon>Bacilli</taxon>
        <taxon>Bacillales</taxon>
        <taxon>Bacillaceae</taxon>
        <taxon>Shouchella</taxon>
    </lineage>
</organism>
<evidence type="ECO:0000256" key="17">
    <source>
        <dbReference type="ARBA" id="ARBA00077849"/>
    </source>
</evidence>
<dbReference type="PANTHER" id="PTHR43209:SF1">
    <property type="entry name" value="TRNA SULFURTRANSFERASE"/>
    <property type="match status" value="1"/>
</dbReference>
<keyword evidence="9 19" id="KW-0784">Thiamine biosynthesis</keyword>
<evidence type="ECO:0000256" key="18">
    <source>
        <dbReference type="ARBA" id="ARBA00080570"/>
    </source>
</evidence>
<evidence type="ECO:0000256" key="1">
    <source>
        <dbReference type="ARBA" id="ARBA00004496"/>
    </source>
</evidence>
<dbReference type="GO" id="GO:0002937">
    <property type="term" value="P:tRNA 4-thiouridine biosynthesis"/>
    <property type="evidence" value="ECO:0007669"/>
    <property type="project" value="TreeGrafter"/>
</dbReference>
<evidence type="ECO:0000256" key="10">
    <source>
        <dbReference type="ARBA" id="ARBA00050570"/>
    </source>
</evidence>
<dbReference type="SUPFAM" id="SSF143437">
    <property type="entry name" value="THUMP domain-like"/>
    <property type="match status" value="1"/>
</dbReference>
<evidence type="ECO:0000256" key="8">
    <source>
        <dbReference type="ARBA" id="ARBA00022884"/>
    </source>
</evidence>
<dbReference type="InterPro" id="IPR014729">
    <property type="entry name" value="Rossmann-like_a/b/a_fold"/>
</dbReference>
<dbReference type="Pfam" id="PF22025">
    <property type="entry name" value="ThiI_fer"/>
    <property type="match status" value="1"/>
</dbReference>
<dbReference type="OrthoDB" id="9773948at2"/>
<evidence type="ECO:0000313" key="22">
    <source>
        <dbReference type="Proteomes" id="UP000242662"/>
    </source>
</evidence>
<evidence type="ECO:0000256" key="2">
    <source>
        <dbReference type="ARBA" id="ARBA00004948"/>
    </source>
</evidence>
<dbReference type="Proteomes" id="UP000242662">
    <property type="component" value="Unassembled WGS sequence"/>
</dbReference>
<dbReference type="InterPro" id="IPR054173">
    <property type="entry name" value="ThiI_fer"/>
</dbReference>
<dbReference type="InterPro" id="IPR049962">
    <property type="entry name" value="THUMP_ThiI"/>
</dbReference>
<keyword evidence="5 19" id="KW-0808">Transferase</keyword>
<dbReference type="NCBIfam" id="TIGR00342">
    <property type="entry name" value="tRNA uracil 4-sulfurtransferase ThiI"/>
    <property type="match status" value="1"/>
</dbReference>
<dbReference type="PANTHER" id="PTHR43209">
    <property type="entry name" value="TRNA SULFURTRANSFERASE"/>
    <property type="match status" value="1"/>
</dbReference>
<feature type="binding site" evidence="19">
    <location>
        <position position="296"/>
    </location>
    <ligand>
        <name>ATP</name>
        <dbReference type="ChEBI" id="CHEBI:30616"/>
    </ligand>
</feature>
<comment type="similarity">
    <text evidence="13 19">Belongs to the ThiI family.</text>
</comment>
<comment type="catalytic activity">
    <reaction evidence="11 19">
        <text>[ThiS sulfur-carrier protein]-C-terminal Gly-Gly-AMP + S-sulfanyl-L-cysteinyl-[cysteine desulfurase] + AH2 = [ThiS sulfur-carrier protein]-C-terminal-Gly-aminoethanethioate + L-cysteinyl-[cysteine desulfurase] + A + AMP + 2 H(+)</text>
        <dbReference type="Rhea" id="RHEA:43340"/>
        <dbReference type="Rhea" id="RHEA-COMP:12157"/>
        <dbReference type="Rhea" id="RHEA-COMP:12158"/>
        <dbReference type="Rhea" id="RHEA-COMP:12910"/>
        <dbReference type="Rhea" id="RHEA-COMP:19908"/>
        <dbReference type="ChEBI" id="CHEBI:13193"/>
        <dbReference type="ChEBI" id="CHEBI:15378"/>
        <dbReference type="ChEBI" id="CHEBI:17499"/>
        <dbReference type="ChEBI" id="CHEBI:29950"/>
        <dbReference type="ChEBI" id="CHEBI:61963"/>
        <dbReference type="ChEBI" id="CHEBI:90618"/>
        <dbReference type="ChEBI" id="CHEBI:232372"/>
        <dbReference type="ChEBI" id="CHEBI:456215"/>
    </reaction>
</comment>
<dbReference type="GO" id="GO:0000049">
    <property type="term" value="F:tRNA binding"/>
    <property type="evidence" value="ECO:0007669"/>
    <property type="project" value="UniProtKB-UniRule"/>
</dbReference>
<evidence type="ECO:0000256" key="16">
    <source>
        <dbReference type="ARBA" id="ARBA00075337"/>
    </source>
</evidence>
<name>A0A1G6GIH7_9BACI</name>
<dbReference type="UniPathway" id="UPA00060"/>
<evidence type="ECO:0000256" key="11">
    <source>
        <dbReference type="ARBA" id="ARBA00052330"/>
    </source>
</evidence>
<sequence length="400" mass="44160">MNIDHILIRYGELALKGKNRGSFEKLLLANIRRALAHCEGVKARRTFGRIVVELNGVAHEPVVEALAPVFGIHSYSLALRVENDVEAMQRGALFMLNQHPEAKTFKISARRAYKPFPTDSQTLNHLVGGYVLKAKDGAIAVNVHTPDANINVEVRESGTYITSGAFAGAKGLPLGSSGKVLHMLSGGIDSPVAAHLLMQRGAELEMIHFHSPPYTNERAKQKVLDLVRILTKYGGEMTVHLVPFTDIQTHIHQKVPSSYEMTIMRRMMLRIAEKIAIERGILAISNGESLGQVASQTLASMHTINEVTNVPVLRPLLAMDKEVVIGKAKQIGTYETSILPFEDCCTIFLPSDSKTKPKRTNAARYEQHVEVEEKCNAAVAETERLTIATRTAKNEIEQLF</sequence>
<dbReference type="PROSITE" id="PS51165">
    <property type="entry name" value="THUMP"/>
    <property type="match status" value="1"/>
</dbReference>
<dbReference type="EC" id="2.8.1.4" evidence="14 19"/>
<keyword evidence="4 19" id="KW-0820">tRNA-binding</keyword>
<evidence type="ECO:0000256" key="4">
    <source>
        <dbReference type="ARBA" id="ARBA00022555"/>
    </source>
</evidence>
<feature type="domain" description="THUMP" evidence="20">
    <location>
        <begin position="60"/>
        <end position="165"/>
    </location>
</feature>
<keyword evidence="3 19" id="KW-0963">Cytoplasm</keyword>
<accession>A0A1G6GIH7</accession>
<evidence type="ECO:0000256" key="6">
    <source>
        <dbReference type="ARBA" id="ARBA00022741"/>
    </source>
</evidence>
<dbReference type="FunFam" id="3.40.50.620:FF:000053">
    <property type="entry name" value="Probable tRNA sulfurtransferase"/>
    <property type="match status" value="1"/>
</dbReference>
<feature type="binding site" evidence="19">
    <location>
        <begin position="208"/>
        <end position="209"/>
    </location>
    <ligand>
        <name>ATP</name>
        <dbReference type="ChEBI" id="CHEBI:30616"/>
    </ligand>
</feature>
<keyword evidence="7 19" id="KW-0067">ATP-binding</keyword>
<keyword evidence="6 19" id="KW-0547">Nucleotide-binding</keyword>
<dbReference type="Gene3D" id="3.40.50.620">
    <property type="entry name" value="HUPs"/>
    <property type="match status" value="1"/>
</dbReference>
<dbReference type="AlphaFoldDB" id="A0A1G6GIH7"/>
<keyword evidence="22" id="KW-1185">Reference proteome</keyword>
<evidence type="ECO:0000256" key="12">
    <source>
        <dbReference type="ARBA" id="ARBA00058382"/>
    </source>
</evidence>
<dbReference type="Pfam" id="PF02926">
    <property type="entry name" value="THUMP"/>
    <property type="match status" value="1"/>
</dbReference>
<dbReference type="Pfam" id="PF02568">
    <property type="entry name" value="ThiI"/>
    <property type="match status" value="1"/>
</dbReference>
<comment type="function">
    <text evidence="12 19">Catalyzes the ATP-dependent transfer of a sulfur to tRNA to produce 4-thiouridine in position 8 of tRNAs, which functions as a near-UV photosensor. Also catalyzes the transfer of sulfur to the sulfur carrier protein ThiS, forming ThiS-thiocarboxylate. This is a step in the synthesis of thiazole, in the thiamine biosynthesis pathway. The sulfur is donated as persulfide by IscS.</text>
</comment>
<dbReference type="EMBL" id="FMYM01000001">
    <property type="protein sequence ID" value="SDB81740.1"/>
    <property type="molecule type" value="Genomic_DNA"/>
</dbReference>
<evidence type="ECO:0000256" key="7">
    <source>
        <dbReference type="ARBA" id="ARBA00022840"/>
    </source>
</evidence>
<evidence type="ECO:0000313" key="21">
    <source>
        <dbReference type="EMBL" id="SDB81740.1"/>
    </source>
</evidence>
<dbReference type="RefSeq" id="WP_090774353.1">
    <property type="nucleotide sequence ID" value="NZ_FMYM01000001.1"/>
</dbReference>
<dbReference type="HAMAP" id="MF_00021">
    <property type="entry name" value="ThiI"/>
    <property type="match status" value="1"/>
</dbReference>
<comment type="subcellular location">
    <subcellularLocation>
        <location evidence="1 19">Cytoplasm</location>
    </subcellularLocation>
</comment>
<dbReference type="GO" id="GO:0140741">
    <property type="term" value="F:tRNA-uracil-4 sulfurtransferase activity"/>
    <property type="evidence" value="ECO:0007669"/>
    <property type="project" value="UniProtKB-EC"/>
</dbReference>
<dbReference type="GO" id="GO:0004810">
    <property type="term" value="F:CCA tRNA nucleotidyltransferase activity"/>
    <property type="evidence" value="ECO:0007669"/>
    <property type="project" value="InterPro"/>
</dbReference>
<dbReference type="CDD" id="cd01712">
    <property type="entry name" value="PPase_ThiI"/>
    <property type="match status" value="1"/>
</dbReference>
<evidence type="ECO:0000256" key="13">
    <source>
        <dbReference type="ARBA" id="ARBA00061472"/>
    </source>
</evidence>
<evidence type="ECO:0000259" key="20">
    <source>
        <dbReference type="PROSITE" id="PS51165"/>
    </source>
</evidence>
<dbReference type="STRING" id="1464122.SAMN05421737_101104"/>
<dbReference type="SUPFAM" id="SSF52402">
    <property type="entry name" value="Adenine nucleotide alpha hydrolases-like"/>
    <property type="match status" value="1"/>
</dbReference>
<dbReference type="GO" id="GO:0052837">
    <property type="term" value="P:thiazole biosynthetic process"/>
    <property type="evidence" value="ECO:0007669"/>
    <property type="project" value="TreeGrafter"/>
</dbReference>
<evidence type="ECO:0000256" key="9">
    <source>
        <dbReference type="ARBA" id="ARBA00022977"/>
    </source>
</evidence>
<evidence type="ECO:0000256" key="15">
    <source>
        <dbReference type="ARBA" id="ARBA00071867"/>
    </source>
</evidence>
<dbReference type="Gene3D" id="3.30.2130.30">
    <property type="match status" value="1"/>
</dbReference>
<evidence type="ECO:0000256" key="19">
    <source>
        <dbReference type="HAMAP-Rule" id="MF_00021"/>
    </source>
</evidence>
<dbReference type="GO" id="GO:0009229">
    <property type="term" value="P:thiamine diphosphate biosynthetic process"/>
    <property type="evidence" value="ECO:0007669"/>
    <property type="project" value="UniProtKB-UniRule"/>
</dbReference>
<proteinExistence type="inferred from homology"/>
<evidence type="ECO:0000256" key="3">
    <source>
        <dbReference type="ARBA" id="ARBA00022490"/>
    </source>
</evidence>
<comment type="pathway">
    <text evidence="2 19">Cofactor biosynthesis; thiamine diphosphate biosynthesis.</text>
</comment>
<dbReference type="GO" id="GO:0005829">
    <property type="term" value="C:cytosol"/>
    <property type="evidence" value="ECO:0007669"/>
    <property type="project" value="TreeGrafter"/>
</dbReference>
<dbReference type="GO" id="GO:0005524">
    <property type="term" value="F:ATP binding"/>
    <property type="evidence" value="ECO:0007669"/>
    <property type="project" value="UniProtKB-UniRule"/>
</dbReference>
<dbReference type="InterPro" id="IPR050102">
    <property type="entry name" value="tRNA_sulfurtransferase_ThiI"/>
</dbReference>
<dbReference type="SMART" id="SM00981">
    <property type="entry name" value="THUMP"/>
    <property type="match status" value="1"/>
</dbReference>
<keyword evidence="8 19" id="KW-0694">RNA-binding</keyword>
<feature type="binding site" evidence="19">
    <location>
        <position position="265"/>
    </location>
    <ligand>
        <name>ATP</name>
        <dbReference type="ChEBI" id="CHEBI:30616"/>
    </ligand>
</feature>
<dbReference type="InterPro" id="IPR049961">
    <property type="entry name" value="ThiI_N"/>
</dbReference>
<dbReference type="InterPro" id="IPR020536">
    <property type="entry name" value="ThiI_AANH"/>
</dbReference>
<dbReference type="CDD" id="cd11716">
    <property type="entry name" value="THUMP_ThiI"/>
    <property type="match status" value="1"/>
</dbReference>
<evidence type="ECO:0000256" key="5">
    <source>
        <dbReference type="ARBA" id="ARBA00022679"/>
    </source>
</evidence>
<reference evidence="22" key="1">
    <citation type="submission" date="2016-09" db="EMBL/GenBank/DDBJ databases">
        <authorList>
            <person name="Varghese N."/>
            <person name="Submissions S."/>
        </authorList>
    </citation>
    <scope>NUCLEOTIDE SEQUENCE [LARGE SCALE GENOMIC DNA]</scope>
    <source>
        <strain evidence="22">25nlg</strain>
    </source>
</reference>
<evidence type="ECO:0000256" key="14">
    <source>
        <dbReference type="ARBA" id="ARBA00066827"/>
    </source>
</evidence>
<dbReference type="InterPro" id="IPR004114">
    <property type="entry name" value="THUMP_dom"/>
</dbReference>
<dbReference type="InterPro" id="IPR003720">
    <property type="entry name" value="tRNA_STrfase"/>
</dbReference>
<comment type="catalytic activity">
    <reaction evidence="10 19">
        <text>[ThiI sulfur-carrier protein]-S-sulfanyl-L-cysteine + a uridine in tRNA + 2 reduced [2Fe-2S]-[ferredoxin] + ATP + H(+) = [ThiI sulfur-carrier protein]-L-cysteine + a 4-thiouridine in tRNA + 2 oxidized [2Fe-2S]-[ferredoxin] + AMP + diphosphate</text>
        <dbReference type="Rhea" id="RHEA:24176"/>
        <dbReference type="Rhea" id="RHEA-COMP:10000"/>
        <dbReference type="Rhea" id="RHEA-COMP:10001"/>
        <dbReference type="Rhea" id="RHEA-COMP:13337"/>
        <dbReference type="Rhea" id="RHEA-COMP:13338"/>
        <dbReference type="Rhea" id="RHEA-COMP:13339"/>
        <dbReference type="Rhea" id="RHEA-COMP:13340"/>
        <dbReference type="ChEBI" id="CHEBI:15378"/>
        <dbReference type="ChEBI" id="CHEBI:29950"/>
        <dbReference type="ChEBI" id="CHEBI:30616"/>
        <dbReference type="ChEBI" id="CHEBI:33019"/>
        <dbReference type="ChEBI" id="CHEBI:33737"/>
        <dbReference type="ChEBI" id="CHEBI:33738"/>
        <dbReference type="ChEBI" id="CHEBI:61963"/>
        <dbReference type="ChEBI" id="CHEBI:65315"/>
        <dbReference type="ChEBI" id="CHEBI:136798"/>
        <dbReference type="ChEBI" id="CHEBI:456215"/>
        <dbReference type="EC" id="2.8.1.4"/>
    </reaction>
</comment>
<gene>
    <name evidence="19" type="primary">thiI</name>
    <name evidence="21" type="ORF">SAMN05421737_101104</name>
</gene>
<feature type="binding site" evidence="19">
    <location>
        <position position="287"/>
    </location>
    <ligand>
        <name>ATP</name>
        <dbReference type="ChEBI" id="CHEBI:30616"/>
    </ligand>
</feature>
<dbReference type="GO" id="GO:0009228">
    <property type="term" value="P:thiamine biosynthetic process"/>
    <property type="evidence" value="ECO:0007669"/>
    <property type="project" value="UniProtKB-KW"/>
</dbReference>